<dbReference type="GO" id="GO:0000213">
    <property type="term" value="F:tRNA-intron lyase activity"/>
    <property type="evidence" value="ECO:0007669"/>
    <property type="project" value="UniProtKB-UniRule"/>
</dbReference>
<dbReference type="RefSeq" id="WP_371159965.1">
    <property type="nucleotide sequence ID" value="NZ_JBEDNX010000001.1"/>
</dbReference>
<dbReference type="SUPFAM" id="SSF55267">
    <property type="entry name" value="tRNA-intron endonuclease N-terminal domain-like"/>
    <property type="match status" value="2"/>
</dbReference>
<accession>A0ABD5LXY8</accession>
<dbReference type="InterPro" id="IPR036167">
    <property type="entry name" value="tRNA_intron_Endo_cat-like_sf"/>
</dbReference>
<evidence type="ECO:0000256" key="4">
    <source>
        <dbReference type="HAMAP-Rule" id="MF_01834"/>
    </source>
</evidence>
<feature type="active site" evidence="4">
    <location>
        <position position="317"/>
    </location>
</feature>
<dbReference type="HAMAP" id="MF_01834">
    <property type="entry name" value="EndA_long"/>
    <property type="match status" value="1"/>
</dbReference>
<dbReference type="SUPFAM" id="SSF53032">
    <property type="entry name" value="tRNA-intron endonuclease catalytic domain-like"/>
    <property type="match status" value="2"/>
</dbReference>
<protein>
    <recommendedName>
        <fullName evidence="4">tRNA-splicing endonuclease</fullName>
        <ecNumber evidence="4">4.6.1.16</ecNumber>
    </recommendedName>
    <alternativeName>
        <fullName evidence="4">tRNA-intron endonuclease</fullName>
    </alternativeName>
</protein>
<reference evidence="7 8" key="1">
    <citation type="submission" date="2024-06" db="EMBL/GenBank/DDBJ databases">
        <title>Halorubrum miltondacostae sp. nov., a potential PHA producer isolated from an inland solar saltern in Rio Maior, Portugal.</title>
        <authorList>
            <person name="Albuquerque L."/>
            <person name="Viver T."/>
            <person name="Barroso C."/>
            <person name="Claudino R."/>
            <person name="Galvan M."/>
            <person name="Simoes G."/>
            <person name="Lobo Da Cunha A."/>
            <person name="Egas C."/>
        </authorList>
    </citation>
    <scope>NUCLEOTIDE SEQUENCE [LARGE SCALE GENOMIC DNA]</scope>
    <source>
        <strain evidence="7 8">RMP-11</strain>
    </source>
</reference>
<dbReference type="InterPro" id="IPR006678">
    <property type="entry name" value="tRNA_intron_Endonuc_N"/>
</dbReference>
<feature type="active site" evidence="4">
    <location>
        <position position="359"/>
    </location>
</feature>
<comment type="function">
    <text evidence="4">Endonuclease that removes tRNA introns. Cleaves pre-tRNA at the 5' and 3' splice sites to release the intron. The products are an intron and two tRNA half-molecules bearing 2',3' cyclic phosphate and 5'-OH termini. Recognizes a pseudosymmetric substrate in which 2 bulged loops of 3 bases are separated by a stem of 4 bp.</text>
</comment>
<dbReference type="PANTHER" id="PTHR21227:SF0">
    <property type="entry name" value="TRNA-SPLICING ENDONUCLEASE SUBUNIT SEN2"/>
    <property type="match status" value="1"/>
</dbReference>
<comment type="function">
    <text evidence="3">Endonuclease that removes tRNA introns. Cleaves pre-tRNA at the 5'- and 3'-splice sites to release the intron. The products are an intron and two tRNA half-molecules bearing 2',3' cyclic phosphate and 5'-OH termini. Recognizes a pseudosymmetric substrate in which 2 bulged loops of 3 bases are separated by a stem of 4 bp.</text>
</comment>
<feature type="active site" evidence="4">
    <location>
        <position position="328"/>
    </location>
</feature>
<evidence type="ECO:0000256" key="1">
    <source>
        <dbReference type="ARBA" id="ARBA00022694"/>
    </source>
</evidence>
<evidence type="ECO:0000259" key="6">
    <source>
        <dbReference type="Pfam" id="PF02778"/>
    </source>
</evidence>
<dbReference type="InterPro" id="IPR023516">
    <property type="entry name" value="tRNA_splic_arch_long"/>
</dbReference>
<dbReference type="Pfam" id="PF01974">
    <property type="entry name" value="tRNA_int_endo"/>
    <property type="match status" value="1"/>
</dbReference>
<feature type="domain" description="tRNA intron endonuclease N-terminal" evidence="6">
    <location>
        <begin position="192"/>
        <end position="249"/>
    </location>
</feature>
<keyword evidence="2 4" id="KW-0456">Lyase</keyword>
<dbReference type="EC" id="4.6.1.16" evidence="4"/>
<dbReference type="Gene3D" id="3.40.1350.10">
    <property type="match status" value="2"/>
</dbReference>
<dbReference type="GO" id="GO:0006388">
    <property type="term" value="P:tRNA splicing, via endonucleolytic cleavage and ligation"/>
    <property type="evidence" value="ECO:0007669"/>
    <property type="project" value="UniProtKB-UniRule"/>
</dbReference>
<feature type="domain" description="tRNA intron endonuclease catalytic" evidence="5">
    <location>
        <begin position="287"/>
        <end position="364"/>
    </location>
</feature>
<feature type="domain" description="tRNA intron endonuclease N-terminal" evidence="6">
    <location>
        <begin position="5"/>
        <end position="56"/>
    </location>
</feature>
<dbReference type="NCBIfam" id="TIGR00324">
    <property type="entry name" value="endA"/>
    <property type="match status" value="1"/>
</dbReference>
<evidence type="ECO:0000313" key="7">
    <source>
        <dbReference type="EMBL" id="MEZ3162881.1"/>
    </source>
</evidence>
<organism evidence="7 8">
    <name type="scientific">Halorubrum miltondacostae</name>
    <dbReference type="NCBI Taxonomy" id="3076378"/>
    <lineage>
        <taxon>Archaea</taxon>
        <taxon>Methanobacteriati</taxon>
        <taxon>Methanobacteriota</taxon>
        <taxon>Stenosarchaea group</taxon>
        <taxon>Halobacteria</taxon>
        <taxon>Halobacteriales</taxon>
        <taxon>Haloferacaceae</taxon>
        <taxon>Halorubrum</taxon>
    </lineage>
</organism>
<evidence type="ECO:0000256" key="2">
    <source>
        <dbReference type="ARBA" id="ARBA00023239"/>
    </source>
</evidence>
<evidence type="ECO:0000256" key="3">
    <source>
        <dbReference type="ARBA" id="ARBA00024798"/>
    </source>
</evidence>
<dbReference type="InterPro" id="IPR036740">
    <property type="entry name" value="tRNA_intron_Endonuc_N_sf"/>
</dbReference>
<name>A0ABD5LXY8_9EURY</name>
<dbReference type="InterPro" id="IPR006676">
    <property type="entry name" value="tRNA_splic"/>
</dbReference>
<dbReference type="InterPro" id="IPR011856">
    <property type="entry name" value="tRNA_endonuc-like_dom_sf"/>
</dbReference>
<evidence type="ECO:0000259" key="5">
    <source>
        <dbReference type="Pfam" id="PF01974"/>
    </source>
</evidence>
<dbReference type="AlphaFoldDB" id="A0ABD5LXY8"/>
<dbReference type="PANTHER" id="PTHR21227">
    <property type="entry name" value="TRNA-SPLICING ENDONUCLEASE SUBUNIT SEN2"/>
    <property type="match status" value="1"/>
</dbReference>
<dbReference type="CDD" id="cd22363">
    <property type="entry name" value="tRNA-intron_lyase_C"/>
    <property type="match status" value="2"/>
</dbReference>
<comment type="subunit">
    <text evidence="4">Homodimer.</text>
</comment>
<comment type="similarity">
    <text evidence="4">Belongs to the tRNA-intron endonuclease family. Archaeal long subfamily.</text>
</comment>
<dbReference type="NCBIfam" id="NF006794">
    <property type="entry name" value="PRK09300.1-1"/>
    <property type="match status" value="1"/>
</dbReference>
<keyword evidence="8" id="KW-1185">Reference proteome</keyword>
<dbReference type="Pfam" id="PF02778">
    <property type="entry name" value="tRNA_int_endo_N"/>
    <property type="match status" value="2"/>
</dbReference>
<proteinExistence type="inferred from homology"/>
<dbReference type="InterPro" id="IPR006677">
    <property type="entry name" value="tRNA_intron_Endonuc_cat-like"/>
</dbReference>
<dbReference type="EMBL" id="JBEDNY010000001">
    <property type="protein sequence ID" value="MEZ3162881.1"/>
    <property type="molecule type" value="Genomic_DNA"/>
</dbReference>
<gene>
    <name evidence="4 7" type="primary">endA</name>
    <name evidence="7" type="ORF">ABNG04_03145</name>
</gene>
<dbReference type="Gene3D" id="3.40.1170.20">
    <property type="entry name" value="tRNA intron endonuclease, N-terminal domain"/>
    <property type="match status" value="2"/>
</dbReference>
<comment type="caution">
    <text evidence="7">The sequence shown here is derived from an EMBL/GenBank/DDBJ whole genome shotgun (WGS) entry which is preliminary data.</text>
</comment>
<comment type="catalytic activity">
    <reaction evidence="4">
        <text>pretRNA = a 3'-half-tRNA molecule with a 5'-OH end + a 5'-half-tRNA molecule with a 2',3'-cyclic phosphate end + an intron with a 2',3'-cyclic phosphate and a 5'-hydroxyl terminus.</text>
        <dbReference type="EC" id="4.6.1.16"/>
    </reaction>
</comment>
<sequence>MQPTGHLRGDAVRVGGDARQRFYDARGYGRPLDGNEIALSRVEAAHLLFRGDLSGIELGGDAADGSDDPVGFERFFVASAAAADRFAVRFLVYSDLRDRGFYLSPAREPWPGGSDAPSDAVDFVTYERGQTPDTGKVKYPIQVVGERESVGAAGLAGRTLAVVDEESDITYFAAAAGGVEGATGYEPPADLTGVLLADRVVLWDAPEGLYERSFYGRPLTGRAADVEGALQLSLVEAASLAADSRLSLSASVGGETADGGDTARSDVEADAAARIVARGRDVEGERFDRRLAVYRRLRAADAVPKTGFKFGADFRTYLDVETVDDLPHSEHLVRVVGPDHEFSPRELSLDVRLAGGVRKEMVFAPTAIGDGHPADGDAPTDADVAWLSVDRLTP</sequence>
<dbReference type="Proteomes" id="UP001567572">
    <property type="component" value="Unassembled WGS sequence"/>
</dbReference>
<evidence type="ECO:0000313" key="8">
    <source>
        <dbReference type="Proteomes" id="UP001567572"/>
    </source>
</evidence>
<keyword evidence="1 4" id="KW-0819">tRNA processing</keyword>